<keyword evidence="4" id="KW-1185">Reference proteome</keyword>
<dbReference type="PANTHER" id="PTHR46270">
    <property type="entry name" value="ARMADILLO-TYPE FOLD-RELATED"/>
    <property type="match status" value="1"/>
</dbReference>
<dbReference type="InterPro" id="IPR035897">
    <property type="entry name" value="Toll_tir_struct_dom_sf"/>
</dbReference>
<evidence type="ECO:0000259" key="2">
    <source>
        <dbReference type="Pfam" id="PF13676"/>
    </source>
</evidence>
<dbReference type="EMBL" id="RQTK01000240">
    <property type="protein sequence ID" value="RUS83523.1"/>
    <property type="molecule type" value="Genomic_DNA"/>
</dbReference>
<protein>
    <recommendedName>
        <fullName evidence="2">TIR domain-containing protein</fullName>
    </recommendedName>
</protein>
<dbReference type="AlphaFoldDB" id="A0A433TPJ1"/>
<accession>A0A433TPJ1</accession>
<keyword evidence="1" id="KW-0472">Membrane</keyword>
<dbReference type="InterPro" id="IPR011989">
    <property type="entry name" value="ARM-like"/>
</dbReference>
<dbReference type="Proteomes" id="UP000271974">
    <property type="component" value="Unassembled WGS sequence"/>
</dbReference>
<organism evidence="3 4">
    <name type="scientific">Elysia chlorotica</name>
    <name type="common">Eastern emerald elysia</name>
    <name type="synonym">Sea slug</name>
    <dbReference type="NCBI Taxonomy" id="188477"/>
    <lineage>
        <taxon>Eukaryota</taxon>
        <taxon>Metazoa</taxon>
        <taxon>Spiralia</taxon>
        <taxon>Lophotrochozoa</taxon>
        <taxon>Mollusca</taxon>
        <taxon>Gastropoda</taxon>
        <taxon>Heterobranchia</taxon>
        <taxon>Euthyneura</taxon>
        <taxon>Panpulmonata</taxon>
        <taxon>Sacoglossa</taxon>
        <taxon>Placobranchoidea</taxon>
        <taxon>Plakobranchidae</taxon>
        <taxon>Elysia</taxon>
    </lineage>
</organism>
<dbReference type="Gene3D" id="1.25.10.10">
    <property type="entry name" value="Leucine-rich Repeat Variant"/>
    <property type="match status" value="1"/>
</dbReference>
<name>A0A433TPJ1_ELYCH</name>
<dbReference type="PANTHER" id="PTHR46270:SF2">
    <property type="entry name" value="TIR DOMAIN-CONTAINING PROTEIN"/>
    <property type="match status" value="1"/>
</dbReference>
<feature type="transmembrane region" description="Helical" evidence="1">
    <location>
        <begin position="116"/>
        <end position="137"/>
    </location>
</feature>
<dbReference type="SUPFAM" id="SSF48371">
    <property type="entry name" value="ARM repeat"/>
    <property type="match status" value="1"/>
</dbReference>
<reference evidence="3 4" key="1">
    <citation type="submission" date="2019-01" db="EMBL/GenBank/DDBJ databases">
        <title>A draft genome assembly of the solar-powered sea slug Elysia chlorotica.</title>
        <authorList>
            <person name="Cai H."/>
            <person name="Li Q."/>
            <person name="Fang X."/>
            <person name="Li J."/>
            <person name="Curtis N.E."/>
            <person name="Altenburger A."/>
            <person name="Shibata T."/>
            <person name="Feng M."/>
            <person name="Maeda T."/>
            <person name="Schwartz J.A."/>
            <person name="Shigenobu S."/>
            <person name="Lundholm N."/>
            <person name="Nishiyama T."/>
            <person name="Yang H."/>
            <person name="Hasebe M."/>
            <person name="Li S."/>
            <person name="Pierce S.K."/>
            <person name="Wang J."/>
        </authorList>
    </citation>
    <scope>NUCLEOTIDE SEQUENCE [LARGE SCALE GENOMIC DNA]</scope>
    <source>
        <strain evidence="3">EC2010</strain>
        <tissue evidence="3">Whole organism of an adult</tissue>
    </source>
</reference>
<dbReference type="GO" id="GO:0007165">
    <property type="term" value="P:signal transduction"/>
    <property type="evidence" value="ECO:0007669"/>
    <property type="project" value="InterPro"/>
</dbReference>
<evidence type="ECO:0000313" key="4">
    <source>
        <dbReference type="Proteomes" id="UP000271974"/>
    </source>
</evidence>
<gene>
    <name evidence="3" type="ORF">EGW08_008702</name>
</gene>
<keyword evidence="1" id="KW-1133">Transmembrane helix</keyword>
<evidence type="ECO:0000256" key="1">
    <source>
        <dbReference type="SAM" id="Phobius"/>
    </source>
</evidence>
<proteinExistence type="predicted"/>
<dbReference type="SUPFAM" id="SSF52200">
    <property type="entry name" value="Toll/Interleukin receptor TIR domain"/>
    <property type="match status" value="1"/>
</dbReference>
<feature type="domain" description="TIR" evidence="2">
    <location>
        <begin position="130"/>
        <end position="247"/>
    </location>
</feature>
<keyword evidence="1" id="KW-0812">Transmembrane</keyword>
<dbReference type="InterPro" id="IPR016024">
    <property type="entry name" value="ARM-type_fold"/>
</dbReference>
<dbReference type="OrthoDB" id="9978456at2759"/>
<dbReference type="InterPro" id="IPR000157">
    <property type="entry name" value="TIR_dom"/>
</dbReference>
<dbReference type="Gene3D" id="3.40.50.10140">
    <property type="entry name" value="Toll/interleukin-1 receptor homology (TIR) domain"/>
    <property type="match status" value="1"/>
</dbReference>
<dbReference type="Pfam" id="PF13676">
    <property type="entry name" value="TIR_2"/>
    <property type="match status" value="1"/>
</dbReference>
<dbReference type="STRING" id="188477.A0A433TPJ1"/>
<comment type="caution">
    <text evidence="3">The sequence shown here is derived from an EMBL/GenBank/DDBJ whole genome shotgun (WGS) entry which is preliminary data.</text>
</comment>
<sequence length="274" mass="30909">MKMCTAVRQLARNDANKAILVDKGCLPILLSSIQAGNEEELQEALNCLWILSFDDNNRRKIVEEPGLVQAVCDKYHTTRGRMGHSCHGILWSLREVLQEKEEFQAIGVSRCLQMTYILFFCFCFVLSGHVMISYQWANQEVIKRICTELRSHGIPVWIDIDYMGGSTLQAMAQAVEDSFAVVIAMSQKYKDSPNTRAEAEYTFQQRKPIIPLIMQNGYKPDGWLGLILGSKLFYDFSGKYSFESRMEGLLKAIITVSKRAGGDGTDGVDQVLDV</sequence>
<evidence type="ECO:0000313" key="3">
    <source>
        <dbReference type="EMBL" id="RUS83523.1"/>
    </source>
</evidence>